<dbReference type="AlphaFoldDB" id="D2QWY7"/>
<dbReference type="PANTHER" id="PTHR13748">
    <property type="entry name" value="COBW-RELATED"/>
    <property type="match status" value="1"/>
</dbReference>
<accession>D2QWY7</accession>
<feature type="region of interest" description="Disordered" evidence="1">
    <location>
        <begin position="380"/>
        <end position="399"/>
    </location>
</feature>
<dbReference type="eggNOG" id="COG0523">
    <property type="taxonomic scope" value="Bacteria"/>
</dbReference>
<name>D2QWY7_PIRSD</name>
<dbReference type="Proteomes" id="UP000001887">
    <property type="component" value="Chromosome"/>
</dbReference>
<dbReference type="GO" id="GO:0005737">
    <property type="term" value="C:cytoplasm"/>
    <property type="evidence" value="ECO:0007669"/>
    <property type="project" value="TreeGrafter"/>
</dbReference>
<dbReference type="EMBL" id="CP001848">
    <property type="protein sequence ID" value="ADB16091.1"/>
    <property type="molecule type" value="Genomic_DNA"/>
</dbReference>
<dbReference type="InterPro" id="IPR027417">
    <property type="entry name" value="P-loop_NTPase"/>
</dbReference>
<dbReference type="InterPro" id="IPR003495">
    <property type="entry name" value="CobW/HypB/UreG_nucleotide-bd"/>
</dbReference>
<protein>
    <submittedName>
        <fullName evidence="3">Cobalamin synthesis protein P47K</fullName>
    </submittedName>
</protein>
<gene>
    <name evidence="3" type="ordered locus">Psta_1415</name>
</gene>
<feature type="domain" description="CobW/HypB/UreG nucleotide-binding" evidence="2">
    <location>
        <begin position="38"/>
        <end position="222"/>
    </location>
</feature>
<dbReference type="STRING" id="530564.Psta_1415"/>
<dbReference type="Pfam" id="PF02492">
    <property type="entry name" value="cobW"/>
    <property type="match status" value="1"/>
</dbReference>
<dbReference type="InterPro" id="IPR051316">
    <property type="entry name" value="Zinc-reg_GTPase_activator"/>
</dbReference>
<organism evidence="3 4">
    <name type="scientific">Pirellula staleyi (strain ATCC 27377 / DSM 6068 / ICPB 4128)</name>
    <name type="common">Pirella staleyi</name>
    <dbReference type="NCBI Taxonomy" id="530564"/>
    <lineage>
        <taxon>Bacteria</taxon>
        <taxon>Pseudomonadati</taxon>
        <taxon>Planctomycetota</taxon>
        <taxon>Planctomycetia</taxon>
        <taxon>Pirellulales</taxon>
        <taxon>Pirellulaceae</taxon>
        <taxon>Pirellula</taxon>
    </lineage>
</organism>
<dbReference type="SUPFAM" id="SSF52540">
    <property type="entry name" value="P-loop containing nucleoside triphosphate hydrolases"/>
    <property type="match status" value="1"/>
</dbReference>
<proteinExistence type="predicted"/>
<dbReference type="KEGG" id="psl:Psta_1415"/>
<sequence>MSRLRWFLALSGHNPKLALTDSLILEGDLRVNDSIRFVMLGGFLGAGKTTTIARLARHYQSQGLKVGIVTNDQATDLVDTQSLRSQGFEVGEVPGACFCCNFVKLTETIGELSAADRPDVILAEPVGSCTDLVATVVRPLQQLFGGKFDVAPYGVLVKPSHGSRILRGEEQKGFSPQAAYIFRKQLEEADFLVINRVDQLPPAEVEALTAILKQQYPGTPVLRMSAKTGVGFEALVELFDQKGVFGKRLMDVDYDVYAEGEAELGWLNSSLAVSTSASVNVDQLLLDLIGEISGTLARVPAETAHLKAIAMGEGIYGVANLVSSDSPAELSLPSGSTTAALEVIVNARVAIDPEELTRIVHASVEAVAARHGATVRFNQTQSFRPGRPNPTHRLLEPTK</sequence>
<evidence type="ECO:0000259" key="2">
    <source>
        <dbReference type="Pfam" id="PF02492"/>
    </source>
</evidence>
<keyword evidence="4" id="KW-1185">Reference proteome</keyword>
<evidence type="ECO:0000313" key="3">
    <source>
        <dbReference type="EMBL" id="ADB16091.1"/>
    </source>
</evidence>
<evidence type="ECO:0000256" key="1">
    <source>
        <dbReference type="SAM" id="MobiDB-lite"/>
    </source>
</evidence>
<dbReference type="HOGENOM" id="CLU_749321_0_0_0"/>
<dbReference type="Gene3D" id="3.40.50.300">
    <property type="entry name" value="P-loop containing nucleotide triphosphate hydrolases"/>
    <property type="match status" value="1"/>
</dbReference>
<dbReference type="PANTHER" id="PTHR13748:SF62">
    <property type="entry name" value="COBW DOMAIN-CONTAINING PROTEIN"/>
    <property type="match status" value="1"/>
</dbReference>
<reference evidence="3 4" key="1">
    <citation type="journal article" date="2009" name="Stand. Genomic Sci.">
        <title>Complete genome sequence of Pirellula staleyi type strain (ATCC 27377).</title>
        <authorList>
            <person name="Clum A."/>
            <person name="Tindall B.J."/>
            <person name="Sikorski J."/>
            <person name="Ivanova N."/>
            <person name="Mavrommatis K."/>
            <person name="Lucas S."/>
            <person name="Glavina del Rio T."/>
            <person name="Nolan M."/>
            <person name="Chen F."/>
            <person name="Tice H."/>
            <person name="Pitluck S."/>
            <person name="Cheng J.F."/>
            <person name="Chertkov O."/>
            <person name="Brettin T."/>
            <person name="Han C."/>
            <person name="Detter J.C."/>
            <person name="Kuske C."/>
            <person name="Bruce D."/>
            <person name="Goodwin L."/>
            <person name="Ovchinikova G."/>
            <person name="Pati A."/>
            <person name="Mikhailova N."/>
            <person name="Chen A."/>
            <person name="Palaniappan K."/>
            <person name="Land M."/>
            <person name="Hauser L."/>
            <person name="Chang Y.J."/>
            <person name="Jeffries C.D."/>
            <person name="Chain P."/>
            <person name="Rohde M."/>
            <person name="Goker M."/>
            <person name="Bristow J."/>
            <person name="Eisen J.A."/>
            <person name="Markowitz V."/>
            <person name="Hugenholtz P."/>
            <person name="Kyrpides N.C."/>
            <person name="Klenk H.P."/>
            <person name="Lapidus A."/>
        </authorList>
    </citation>
    <scope>NUCLEOTIDE SEQUENCE [LARGE SCALE GENOMIC DNA]</scope>
    <source>
        <strain evidence="4">ATCC 27377 / DSM 6068 / ICPB 4128</strain>
    </source>
</reference>
<evidence type="ECO:0000313" key="4">
    <source>
        <dbReference type="Proteomes" id="UP000001887"/>
    </source>
</evidence>
<dbReference type="OrthoDB" id="9808822at2"/>